<proteinExistence type="predicted"/>
<dbReference type="EMBL" id="CACRUT010000032">
    <property type="protein sequence ID" value="VYU69826.1"/>
    <property type="molecule type" value="Genomic_DNA"/>
</dbReference>
<name>A0A6N3GZE9_9BACT</name>
<evidence type="ECO:0000313" key="1">
    <source>
        <dbReference type="EMBL" id="VYU69826.1"/>
    </source>
</evidence>
<dbReference type="AlphaFoldDB" id="A0A6N3GZE9"/>
<dbReference type="RefSeq" id="WP_302581924.1">
    <property type="nucleotide sequence ID" value="NZ_CACRUT010000032.1"/>
</dbReference>
<organism evidence="1">
    <name type="scientific">Paraprevotella clara</name>
    <dbReference type="NCBI Taxonomy" id="454154"/>
    <lineage>
        <taxon>Bacteria</taxon>
        <taxon>Pseudomonadati</taxon>
        <taxon>Bacteroidota</taxon>
        <taxon>Bacteroidia</taxon>
        <taxon>Bacteroidales</taxon>
        <taxon>Prevotellaceae</taxon>
        <taxon>Paraprevotella</taxon>
    </lineage>
</organism>
<protein>
    <submittedName>
        <fullName evidence="1">Uncharacterized protein</fullName>
    </submittedName>
</protein>
<reference evidence="1" key="1">
    <citation type="submission" date="2019-11" db="EMBL/GenBank/DDBJ databases">
        <authorList>
            <person name="Feng L."/>
        </authorList>
    </citation>
    <scope>NUCLEOTIDE SEQUENCE</scope>
    <source>
        <strain evidence="1">PclaraLFYP37</strain>
    </source>
</reference>
<accession>A0A6N3GZE9</accession>
<gene>
    <name evidence="1" type="ORF">PCLFYP37_00725</name>
</gene>
<sequence length="58" mass="6634">MEKEQVENLLQVAEKYGASVATELMNESDFDNKENEIDSLVETIDKGTKEIEEQKKSK</sequence>